<dbReference type="RefSeq" id="WP_311591817.1">
    <property type="nucleotide sequence ID" value="NZ_JAVRHV010000001.1"/>
</dbReference>
<dbReference type="Proteomes" id="UP001252186">
    <property type="component" value="Unassembled WGS sequence"/>
</dbReference>
<sequence length="324" mass="36842">MKRFFVTGANGFLGTNLCHDLLDKGYHVTGLVRDKNSFKGNLHKNLSLIEGQLFDDFAMLFKRMDVVIHVAATTDQSLLDYVTYWKINCNATKQIFNTAILSNVKRFIFVSTANTMGYGTLQELGTEQNNVNTLFKQSYYARSKLEAENYLLTKKHKIDTIIVNPTFMLGAFDSKPSSGRIILMGWKKHLVFYPPGGKNFVHVKDVTSGIINAIDKGISGEKYLLANKNMSYREFFKLLNTITNQNPIMIQIPKQLLLSLGYLGDLLRTLQLKSNLSLINTKILCIENYFSNNKSIEHLNMTYQPIEKAISDAIDYFSNSKKQL</sequence>
<proteinExistence type="predicted"/>
<evidence type="ECO:0000313" key="3">
    <source>
        <dbReference type="Proteomes" id="UP001252186"/>
    </source>
</evidence>
<keyword evidence="3" id="KW-1185">Reference proteome</keyword>
<name>A0ABU2Y414_9FLAO</name>
<dbReference type="EMBL" id="JAVRHV010000001">
    <property type="protein sequence ID" value="MDT0551995.1"/>
    <property type="molecule type" value="Genomic_DNA"/>
</dbReference>
<protein>
    <submittedName>
        <fullName evidence="2">NAD-dependent epimerase/dehydratase family protein</fullName>
    </submittedName>
</protein>
<accession>A0ABU2Y414</accession>
<dbReference type="PANTHER" id="PTHR48079">
    <property type="entry name" value="PROTEIN YEEZ"/>
    <property type="match status" value="1"/>
</dbReference>
<comment type="caution">
    <text evidence="2">The sequence shown here is derived from an EMBL/GenBank/DDBJ whole genome shotgun (WGS) entry which is preliminary data.</text>
</comment>
<evidence type="ECO:0000313" key="2">
    <source>
        <dbReference type="EMBL" id="MDT0551995.1"/>
    </source>
</evidence>
<dbReference type="InterPro" id="IPR051783">
    <property type="entry name" value="NAD(P)-dependent_oxidoreduct"/>
</dbReference>
<reference evidence="2 3" key="1">
    <citation type="submission" date="2023-09" db="EMBL/GenBank/DDBJ databases">
        <authorList>
            <person name="Rey-Velasco X."/>
        </authorList>
    </citation>
    <scope>NUCLEOTIDE SEQUENCE [LARGE SCALE GENOMIC DNA]</scope>
    <source>
        <strain evidence="2 3">P050</strain>
    </source>
</reference>
<dbReference type="SUPFAM" id="SSF51735">
    <property type="entry name" value="NAD(P)-binding Rossmann-fold domains"/>
    <property type="match status" value="1"/>
</dbReference>
<dbReference type="InterPro" id="IPR036291">
    <property type="entry name" value="NAD(P)-bd_dom_sf"/>
</dbReference>
<dbReference type="PANTHER" id="PTHR48079:SF6">
    <property type="entry name" value="NAD(P)-BINDING DOMAIN-CONTAINING PROTEIN-RELATED"/>
    <property type="match status" value="1"/>
</dbReference>
<dbReference type="InterPro" id="IPR001509">
    <property type="entry name" value="Epimerase_deHydtase"/>
</dbReference>
<evidence type="ECO:0000259" key="1">
    <source>
        <dbReference type="Pfam" id="PF01370"/>
    </source>
</evidence>
<gene>
    <name evidence="2" type="ORF">RM519_01935</name>
</gene>
<dbReference type="Gene3D" id="3.40.50.720">
    <property type="entry name" value="NAD(P)-binding Rossmann-like Domain"/>
    <property type="match status" value="1"/>
</dbReference>
<organism evidence="2 3">
    <name type="scientific">Urechidicola vernalis</name>
    <dbReference type="NCBI Taxonomy" id="3075600"/>
    <lineage>
        <taxon>Bacteria</taxon>
        <taxon>Pseudomonadati</taxon>
        <taxon>Bacteroidota</taxon>
        <taxon>Flavobacteriia</taxon>
        <taxon>Flavobacteriales</taxon>
        <taxon>Flavobacteriaceae</taxon>
        <taxon>Urechidicola</taxon>
    </lineage>
</organism>
<feature type="domain" description="NAD-dependent epimerase/dehydratase" evidence="1">
    <location>
        <begin position="5"/>
        <end position="225"/>
    </location>
</feature>
<dbReference type="Pfam" id="PF01370">
    <property type="entry name" value="Epimerase"/>
    <property type="match status" value="1"/>
</dbReference>